<dbReference type="AlphaFoldDB" id="A0A1J6KHY2"/>
<reference evidence="2" key="1">
    <citation type="submission" date="2016-11" db="EMBL/GenBank/DDBJ databases">
        <title>The genome of Nicotiana attenuata.</title>
        <authorList>
            <person name="Xu S."/>
            <person name="Brockmoeller T."/>
            <person name="Gaquerel E."/>
            <person name="Navarro A."/>
            <person name="Kuhl H."/>
            <person name="Gase K."/>
            <person name="Ling Z."/>
            <person name="Zhou W."/>
            <person name="Kreitzer C."/>
            <person name="Stanke M."/>
            <person name="Tang H."/>
            <person name="Lyons E."/>
            <person name="Pandey P."/>
            <person name="Pandey S.P."/>
            <person name="Timmermann B."/>
            <person name="Baldwin I.T."/>
        </authorList>
    </citation>
    <scope>NUCLEOTIDE SEQUENCE [LARGE SCALE GENOMIC DNA]</scope>
    <source>
        <strain evidence="2">UT</strain>
    </source>
</reference>
<feature type="region of interest" description="Disordered" evidence="1">
    <location>
        <begin position="218"/>
        <end position="261"/>
    </location>
</feature>
<feature type="region of interest" description="Disordered" evidence="1">
    <location>
        <begin position="140"/>
        <end position="178"/>
    </location>
</feature>
<gene>
    <name evidence="2" type="ORF">A4A49_34083</name>
</gene>
<organism evidence="2 3">
    <name type="scientific">Nicotiana attenuata</name>
    <name type="common">Coyote tobacco</name>
    <dbReference type="NCBI Taxonomy" id="49451"/>
    <lineage>
        <taxon>Eukaryota</taxon>
        <taxon>Viridiplantae</taxon>
        <taxon>Streptophyta</taxon>
        <taxon>Embryophyta</taxon>
        <taxon>Tracheophyta</taxon>
        <taxon>Spermatophyta</taxon>
        <taxon>Magnoliopsida</taxon>
        <taxon>eudicotyledons</taxon>
        <taxon>Gunneridae</taxon>
        <taxon>Pentapetalae</taxon>
        <taxon>asterids</taxon>
        <taxon>lamiids</taxon>
        <taxon>Solanales</taxon>
        <taxon>Solanaceae</taxon>
        <taxon>Nicotianoideae</taxon>
        <taxon>Nicotianeae</taxon>
        <taxon>Nicotiana</taxon>
    </lineage>
</organism>
<feature type="compositionally biased region" description="Polar residues" evidence="1">
    <location>
        <begin position="218"/>
        <end position="228"/>
    </location>
</feature>
<protein>
    <submittedName>
        <fullName evidence="2">Uncharacterized protein</fullName>
    </submittedName>
</protein>
<evidence type="ECO:0000313" key="3">
    <source>
        <dbReference type="Proteomes" id="UP000187609"/>
    </source>
</evidence>
<feature type="region of interest" description="Disordered" evidence="1">
    <location>
        <begin position="1"/>
        <end position="38"/>
    </location>
</feature>
<accession>A0A1J6KHY2</accession>
<sequence length="261" mass="28388">MATTPPSGGEKLPDQTHKKCLDNAHKPQLGSPNKSNPAVTDFILSGDITVEKKFLGASKNPQFISGSNLGIPSSGDCSPPKELSFYQISYHSTAEIVVLDQLNIFDTIPMTRHHPNHEENCQLGNGDDTHMAVAHSVKDKLPSTNTPTENPEPDPGSQSALMISFNRHSPSGQDDDEYRPIQFEDDLSRASEEDDGFSDGIDEDQHCDLLLAAVNGASEQDSVTFSHENPSRMRPSPRLTRSKVASSSSNPQNSRTPTLPK</sequence>
<feature type="compositionally biased region" description="Polar residues" evidence="1">
    <location>
        <begin position="156"/>
        <end position="172"/>
    </location>
</feature>
<feature type="compositionally biased region" description="Polar residues" evidence="1">
    <location>
        <begin position="243"/>
        <end position="261"/>
    </location>
</feature>
<evidence type="ECO:0000256" key="1">
    <source>
        <dbReference type="SAM" id="MobiDB-lite"/>
    </source>
</evidence>
<name>A0A1J6KHY2_NICAT</name>
<feature type="compositionally biased region" description="Basic and acidic residues" evidence="1">
    <location>
        <begin position="11"/>
        <end position="25"/>
    </location>
</feature>
<dbReference type="EMBL" id="MJEQ01004324">
    <property type="protein sequence ID" value="OIT21463.1"/>
    <property type="molecule type" value="Genomic_DNA"/>
</dbReference>
<keyword evidence="3" id="KW-1185">Reference proteome</keyword>
<dbReference type="Gramene" id="OIT21463">
    <property type="protein sequence ID" value="OIT21463"/>
    <property type="gene ID" value="A4A49_34083"/>
</dbReference>
<evidence type="ECO:0000313" key="2">
    <source>
        <dbReference type="EMBL" id="OIT21463.1"/>
    </source>
</evidence>
<proteinExistence type="predicted"/>
<comment type="caution">
    <text evidence="2">The sequence shown here is derived from an EMBL/GenBank/DDBJ whole genome shotgun (WGS) entry which is preliminary data.</text>
</comment>
<dbReference type="Proteomes" id="UP000187609">
    <property type="component" value="Unassembled WGS sequence"/>
</dbReference>